<keyword evidence="3 5" id="KW-1133">Transmembrane helix</keyword>
<keyword evidence="2 5" id="KW-0812">Transmembrane</keyword>
<evidence type="ECO:0000313" key="8">
    <source>
        <dbReference type="Proteomes" id="UP000010483"/>
    </source>
</evidence>
<evidence type="ECO:0000256" key="1">
    <source>
        <dbReference type="ARBA" id="ARBA00004141"/>
    </source>
</evidence>
<keyword evidence="8" id="KW-1185">Reference proteome</keyword>
<evidence type="ECO:0000313" key="7">
    <source>
        <dbReference type="EMBL" id="AFZ48370.1"/>
    </source>
</evidence>
<name>K9YPP6_CYASC</name>
<dbReference type="Proteomes" id="UP000010483">
    <property type="component" value="Chromosome"/>
</dbReference>
<dbReference type="PANTHER" id="PTHR37422">
    <property type="entry name" value="TEICHURONIC ACID BIOSYNTHESIS PROTEIN TUAE"/>
    <property type="match status" value="1"/>
</dbReference>
<reference evidence="8" key="1">
    <citation type="journal article" date="2013" name="Proc. Natl. Acad. Sci. U.S.A.">
        <title>Improving the coverage of the cyanobacterial phylum using diversity-driven genome sequencing.</title>
        <authorList>
            <person name="Shih P.M."/>
            <person name="Wu D."/>
            <person name="Latifi A."/>
            <person name="Axen S.D."/>
            <person name="Fewer D.P."/>
            <person name="Talla E."/>
            <person name="Calteau A."/>
            <person name="Cai F."/>
            <person name="Tandeau de Marsac N."/>
            <person name="Rippka R."/>
            <person name="Herdman M."/>
            <person name="Sivonen K."/>
            <person name="Coursin T."/>
            <person name="Laurent T."/>
            <person name="Goodwin L."/>
            <person name="Nolan M."/>
            <person name="Davenport K.W."/>
            <person name="Han C.S."/>
            <person name="Rubin E.M."/>
            <person name="Eisen J.A."/>
            <person name="Woyke T."/>
            <person name="Gugger M."/>
            <person name="Kerfeld C.A."/>
        </authorList>
    </citation>
    <scope>NUCLEOTIDE SEQUENCE [LARGE SCALE GENOMIC DNA]</scope>
    <source>
        <strain evidence="8">ATCC 29140 / PCC 7202</strain>
    </source>
</reference>
<evidence type="ECO:0000256" key="3">
    <source>
        <dbReference type="ARBA" id="ARBA00022989"/>
    </source>
</evidence>
<feature type="transmembrane region" description="Helical" evidence="5">
    <location>
        <begin position="79"/>
        <end position="100"/>
    </location>
</feature>
<keyword evidence="4 5" id="KW-0472">Membrane</keyword>
<feature type="transmembrane region" description="Helical" evidence="5">
    <location>
        <begin position="419"/>
        <end position="435"/>
    </location>
</feature>
<feature type="transmembrane region" description="Helical" evidence="5">
    <location>
        <begin position="55"/>
        <end position="73"/>
    </location>
</feature>
<sequence length="453" mass="52193">MMKKINFGSLHTNYKKYLFGIFNLPFVYNLGLIFLIIFLIKQWIKEGRNIIKTNYSKLLLFITISFIVSSILAENSLDSWLGLPNFLPFFALFLAVQSLITHSKQLILSAFLFSCTSIFIVIIGLGQLFLDWQIAGVFRSIIGWRVILNGYPPQRMSAIFIHANLLTLFLCTSLTFSLGLLITNQPRFKFKINDKNKIKQKIFNSINKYKNIRYFLISTIIFDLVGIYFTNSRVGWFITIFVLISFSVYFNWYKIIQLIGFIGVIIGWASFGNLPGQSIMRQIVPASIWLRLSDQMFPDRPLETLRITQWQFAGEMMGDRPLFGWGLRNFDYLYQRTHDIYIGHPHNIFLMLGAETGFIGLILICIFVALIMGKTIQSLTIIKRKTTDSIIIFTYLISFGNYILFNLSDSSIFDLRLNLIGWIILGSMAGINNVIHGNYNLRSPGEFAQDDDD</sequence>
<comment type="subcellular location">
    <subcellularLocation>
        <location evidence="1">Membrane</location>
        <topology evidence="1">Multi-pass membrane protein</topology>
    </subcellularLocation>
</comment>
<dbReference type="InterPro" id="IPR007016">
    <property type="entry name" value="O-antigen_ligase-rel_domated"/>
</dbReference>
<evidence type="ECO:0000256" key="4">
    <source>
        <dbReference type="ARBA" id="ARBA00023136"/>
    </source>
</evidence>
<feature type="transmembrane region" description="Helical" evidence="5">
    <location>
        <begin position="348"/>
        <end position="370"/>
    </location>
</feature>
<dbReference type="GO" id="GO:0016020">
    <property type="term" value="C:membrane"/>
    <property type="evidence" value="ECO:0007669"/>
    <property type="project" value="UniProtKB-SubCell"/>
</dbReference>
<dbReference type="AlphaFoldDB" id="K9YPP6"/>
<evidence type="ECO:0000259" key="6">
    <source>
        <dbReference type="Pfam" id="PF04932"/>
    </source>
</evidence>
<evidence type="ECO:0000256" key="2">
    <source>
        <dbReference type="ARBA" id="ARBA00022692"/>
    </source>
</evidence>
<accession>K9YPP6</accession>
<proteinExistence type="predicted"/>
<feature type="transmembrane region" description="Helical" evidence="5">
    <location>
        <begin position="390"/>
        <end position="407"/>
    </location>
</feature>
<dbReference type="HOGENOM" id="CLU_052475_0_0_3"/>
<dbReference type="InterPro" id="IPR051533">
    <property type="entry name" value="WaaL-like"/>
</dbReference>
<feature type="transmembrane region" description="Helical" evidence="5">
    <location>
        <begin position="211"/>
        <end position="229"/>
    </location>
</feature>
<gene>
    <name evidence="7" type="ordered locus">Cyast_2424</name>
</gene>
<dbReference type="KEGG" id="csn:Cyast_2424"/>
<feature type="transmembrane region" description="Helical" evidence="5">
    <location>
        <begin position="259"/>
        <end position="280"/>
    </location>
</feature>
<dbReference type="BioCyc" id="CSTA292563:G1353-2427-MONOMER"/>
<dbReference type="STRING" id="292563.Cyast_2424"/>
<dbReference type="PATRIC" id="fig|292563.3.peg.2528"/>
<feature type="transmembrane region" description="Helical" evidence="5">
    <location>
        <begin position="20"/>
        <end position="43"/>
    </location>
</feature>
<dbReference type="EMBL" id="CP003940">
    <property type="protein sequence ID" value="AFZ48370.1"/>
    <property type="molecule type" value="Genomic_DNA"/>
</dbReference>
<feature type="transmembrane region" description="Helical" evidence="5">
    <location>
        <begin position="107"/>
        <end position="130"/>
    </location>
</feature>
<dbReference type="Pfam" id="PF04932">
    <property type="entry name" value="Wzy_C"/>
    <property type="match status" value="1"/>
</dbReference>
<feature type="domain" description="O-antigen ligase-related" evidence="6">
    <location>
        <begin position="220"/>
        <end position="364"/>
    </location>
</feature>
<dbReference type="eggNOG" id="COG3307">
    <property type="taxonomic scope" value="Bacteria"/>
</dbReference>
<organism evidence="7 8">
    <name type="scientific">Cyanobacterium stanieri (strain ATCC 29140 / PCC 7202)</name>
    <dbReference type="NCBI Taxonomy" id="292563"/>
    <lineage>
        <taxon>Bacteria</taxon>
        <taxon>Bacillati</taxon>
        <taxon>Cyanobacteriota</taxon>
        <taxon>Cyanophyceae</taxon>
        <taxon>Oscillatoriophycideae</taxon>
        <taxon>Chroococcales</taxon>
        <taxon>Geminocystaceae</taxon>
        <taxon>Cyanobacterium</taxon>
    </lineage>
</organism>
<protein>
    <submittedName>
        <fullName evidence="7">O-antigen polymerase</fullName>
    </submittedName>
</protein>
<dbReference type="PANTHER" id="PTHR37422:SF13">
    <property type="entry name" value="LIPOPOLYSACCHARIDE BIOSYNTHESIS PROTEIN PA4999-RELATED"/>
    <property type="match status" value="1"/>
</dbReference>
<evidence type="ECO:0000256" key="5">
    <source>
        <dbReference type="SAM" id="Phobius"/>
    </source>
</evidence>
<feature type="transmembrane region" description="Helical" evidence="5">
    <location>
        <begin position="159"/>
        <end position="182"/>
    </location>
</feature>
<feature type="transmembrane region" description="Helical" evidence="5">
    <location>
        <begin position="235"/>
        <end position="252"/>
    </location>
</feature>